<dbReference type="PANTHER" id="PTHR24270">
    <property type="entry name" value="LOW-DENSITY LIPOPROTEIN RECEPTOR-RELATED"/>
    <property type="match status" value="1"/>
</dbReference>
<dbReference type="CDD" id="cd00112">
    <property type="entry name" value="LDLa"/>
    <property type="match status" value="3"/>
</dbReference>
<dbReference type="EMBL" id="CAJOBC010085264">
    <property type="protein sequence ID" value="CAF4328805.1"/>
    <property type="molecule type" value="Genomic_DNA"/>
</dbReference>
<dbReference type="SMART" id="SM00181">
    <property type="entry name" value="EGF"/>
    <property type="match status" value="3"/>
</dbReference>
<feature type="disulfide bond" evidence="9">
    <location>
        <begin position="118"/>
        <end position="133"/>
    </location>
</feature>
<dbReference type="Proteomes" id="UP000663829">
    <property type="component" value="Unassembled WGS sequence"/>
</dbReference>
<feature type="domain" description="EGF-like" evidence="10">
    <location>
        <begin position="788"/>
        <end position="831"/>
    </location>
</feature>
<feature type="disulfide bond" evidence="8">
    <location>
        <begin position="721"/>
        <end position="730"/>
    </location>
</feature>
<dbReference type="Gene3D" id="4.10.400.10">
    <property type="entry name" value="Low-density Lipoprotein Receptor"/>
    <property type="match status" value="4"/>
</dbReference>
<evidence type="ECO:0000313" key="13">
    <source>
        <dbReference type="Proteomes" id="UP000663829"/>
    </source>
</evidence>
<dbReference type="InterPro" id="IPR050685">
    <property type="entry name" value="LDLR"/>
</dbReference>
<comment type="caution">
    <text evidence="8">Lacks conserved residue(s) required for the propagation of feature annotation.</text>
</comment>
<sequence length="928" mass="108033">AEAEQLLDWNIPLDVTSYYARYVSHKRMKLKIDEWIEQLFICNCSLQTSFGRFCEYSPADDDSSESSVDFQTLLEKHTTARLATSLKYPSVRIISCYNLITCLDMNGNDRCIDWRDICDNEQDCRDGEDERNCDIIEMNGCTTEHEFRCRNGLCISKEFIFDVSRECLDGTDEQHDTDFFFSEYLPKFDRYSDCFLTFSIDCDERTCGKEKFSCGDGQCIEWNERFSNETLCNNYQDAFHVCELKENMRTMKTGQCEWKIENFIKENDTCHEAVVRSRTTDYSNDNGSLIMCLFKHIRDKCSSTGVFYKYFESYSITPFIESYLEANQFAYYNYKIIRLIFQQSTLPAQFCAAGYKQTCFNYTDIYEQNYPFPPFEYLFSNVTKKHLTSSFYCNNTSSFYLCPTSHECISKYRLFDGFYDCIDRSDERNYLLISSLDKKYLRDRYRCETTPGLILPHFLGDKEKQCEDGSDEINSFMNWRFIVCTIKQFCTFLKQSLSERSKQLVLGFNHICDSRWDVQKGLDEINCTDWACGSDQIKYEREDVELWNGNCNKNVKKCDGIWDFIDGRDELNCTAEHSGYKIKSPPCRNITTKEIVDINSKWRLRGNVHVDCIGGQDERNTYACQDRLSLNTRFLCLNGTCIEQMYTCDGFKHCLEGEDEDFYLCANRSATLCPPAYRLARILHIDLRERRRLLRQVCSDQCLHGTCYPIINKESDYYCDCEIEWNGKNCDGSVLWNLSKNTLTNVSSTCANNSIYLPTFYDHNASKYTSFMCICPLNTWGATCNLKIPNQCSSSTFKCDNNGICLTFKDSSYKDRTTCQCPGNFYGDHCENPTRVVTIHKNEKFSNLSSTIFTAIVQLASVDFIRISFSIQQSILIVDDNPLITYELYSSNTIDELQAGFFKLYEEDNDGNYKSNIYLLHTREVSSS</sequence>
<evidence type="ECO:0000256" key="2">
    <source>
        <dbReference type="ARBA" id="ARBA00004308"/>
    </source>
</evidence>
<name>A0A815Q1P1_9BILA</name>
<dbReference type="PROSITE" id="PS01209">
    <property type="entry name" value="LDLRA_1"/>
    <property type="match status" value="2"/>
</dbReference>
<evidence type="ECO:0000256" key="7">
    <source>
        <dbReference type="ARBA" id="ARBA00023157"/>
    </source>
</evidence>
<keyword evidence="6" id="KW-0472">Membrane</keyword>
<evidence type="ECO:0000256" key="8">
    <source>
        <dbReference type="PROSITE-ProRule" id="PRU00076"/>
    </source>
</evidence>
<feature type="disulfide bond" evidence="8">
    <location>
        <begin position="821"/>
        <end position="830"/>
    </location>
</feature>
<dbReference type="AlphaFoldDB" id="A0A815Q1P1"/>
<feature type="domain" description="EGF-like" evidence="10">
    <location>
        <begin position="694"/>
        <end position="731"/>
    </location>
</feature>
<comment type="caution">
    <text evidence="11">The sequence shown here is derived from an EMBL/GenBank/DDBJ whole genome shotgun (WGS) entry which is preliminary data.</text>
</comment>
<keyword evidence="8" id="KW-0245">EGF-like domain</keyword>
<keyword evidence="5" id="KW-1133">Transmembrane helix</keyword>
<dbReference type="InterPro" id="IPR023415">
    <property type="entry name" value="LDLR_class-A_CS"/>
</dbReference>
<dbReference type="GO" id="GO:0005886">
    <property type="term" value="C:plasma membrane"/>
    <property type="evidence" value="ECO:0007669"/>
    <property type="project" value="TreeGrafter"/>
</dbReference>
<accession>A0A815Q1P1</accession>
<evidence type="ECO:0000256" key="5">
    <source>
        <dbReference type="ARBA" id="ARBA00022989"/>
    </source>
</evidence>
<feature type="disulfide bond" evidence="9">
    <location>
        <begin position="149"/>
        <end position="167"/>
    </location>
</feature>
<dbReference type="PRINTS" id="PR00261">
    <property type="entry name" value="LDLRECEPTOR"/>
</dbReference>
<dbReference type="InterPro" id="IPR000742">
    <property type="entry name" value="EGF"/>
</dbReference>
<dbReference type="EMBL" id="CAJNOQ010019810">
    <property type="protein sequence ID" value="CAF1457386.1"/>
    <property type="molecule type" value="Genomic_DNA"/>
</dbReference>
<keyword evidence="3" id="KW-0812">Transmembrane</keyword>
<keyword evidence="13" id="KW-1185">Reference proteome</keyword>
<dbReference type="InterPro" id="IPR002172">
    <property type="entry name" value="LDrepeatLR_classA_rpt"/>
</dbReference>
<evidence type="ECO:0000256" key="6">
    <source>
        <dbReference type="ARBA" id="ARBA00023136"/>
    </source>
</evidence>
<dbReference type="GO" id="GO:0012505">
    <property type="term" value="C:endomembrane system"/>
    <property type="evidence" value="ECO:0007669"/>
    <property type="project" value="UniProtKB-SubCell"/>
</dbReference>
<evidence type="ECO:0000256" key="9">
    <source>
        <dbReference type="PROSITE-ProRule" id="PRU00124"/>
    </source>
</evidence>
<comment type="subcellular location">
    <subcellularLocation>
        <location evidence="2">Endomembrane system</location>
    </subcellularLocation>
    <subcellularLocation>
        <location evidence="1">Membrane</location>
        <topology evidence="1">Single-pass membrane protein</topology>
    </subcellularLocation>
</comment>
<feature type="disulfide bond" evidence="9">
    <location>
        <begin position="636"/>
        <end position="654"/>
    </location>
</feature>
<feature type="disulfide bond" evidence="8">
    <location>
        <begin position="702"/>
        <end position="719"/>
    </location>
</feature>
<dbReference type="PROSITE" id="PS00022">
    <property type="entry name" value="EGF_1"/>
    <property type="match status" value="2"/>
</dbReference>
<dbReference type="PANTHER" id="PTHR24270:SF61">
    <property type="entry name" value="EGF-LIKE DOMAIN-CONTAINING PROTEIN"/>
    <property type="match status" value="1"/>
</dbReference>
<evidence type="ECO:0000256" key="1">
    <source>
        <dbReference type="ARBA" id="ARBA00004167"/>
    </source>
</evidence>
<dbReference type="PROSITE" id="PS50068">
    <property type="entry name" value="LDLRA_2"/>
    <property type="match status" value="3"/>
</dbReference>
<evidence type="ECO:0000256" key="4">
    <source>
        <dbReference type="ARBA" id="ARBA00022737"/>
    </source>
</evidence>
<dbReference type="GO" id="GO:0016192">
    <property type="term" value="P:vesicle-mediated transport"/>
    <property type="evidence" value="ECO:0007669"/>
    <property type="project" value="UniProtKB-ARBA"/>
</dbReference>
<reference evidence="11" key="1">
    <citation type="submission" date="2021-02" db="EMBL/GenBank/DDBJ databases">
        <authorList>
            <person name="Nowell W R."/>
        </authorList>
    </citation>
    <scope>NUCLEOTIDE SEQUENCE</scope>
</reference>
<dbReference type="SUPFAM" id="SSF57424">
    <property type="entry name" value="LDL receptor-like module"/>
    <property type="match status" value="3"/>
</dbReference>
<keyword evidence="7 8" id="KW-1015">Disulfide bond</keyword>
<organism evidence="11 13">
    <name type="scientific">Didymodactylos carnosus</name>
    <dbReference type="NCBI Taxonomy" id="1234261"/>
    <lineage>
        <taxon>Eukaryota</taxon>
        <taxon>Metazoa</taxon>
        <taxon>Spiralia</taxon>
        <taxon>Gnathifera</taxon>
        <taxon>Rotifera</taxon>
        <taxon>Eurotatoria</taxon>
        <taxon>Bdelloidea</taxon>
        <taxon>Philodinida</taxon>
        <taxon>Philodinidae</taxon>
        <taxon>Didymodactylos</taxon>
    </lineage>
</organism>
<dbReference type="PROSITE" id="PS50026">
    <property type="entry name" value="EGF_3"/>
    <property type="match status" value="2"/>
</dbReference>
<dbReference type="Proteomes" id="UP000681722">
    <property type="component" value="Unassembled WGS sequence"/>
</dbReference>
<dbReference type="Gene3D" id="2.10.25.10">
    <property type="entry name" value="Laminin"/>
    <property type="match status" value="2"/>
</dbReference>
<dbReference type="Pfam" id="PF00057">
    <property type="entry name" value="Ldl_recept_a"/>
    <property type="match status" value="1"/>
</dbReference>
<feature type="non-terminal residue" evidence="11">
    <location>
        <position position="928"/>
    </location>
</feature>
<dbReference type="InterPro" id="IPR036055">
    <property type="entry name" value="LDL_receptor-like_sf"/>
</dbReference>
<evidence type="ECO:0000313" key="11">
    <source>
        <dbReference type="EMBL" id="CAF1457386.1"/>
    </source>
</evidence>
<protein>
    <recommendedName>
        <fullName evidence="10">EGF-like domain-containing protein</fullName>
    </recommendedName>
</protein>
<proteinExistence type="predicted"/>
<evidence type="ECO:0000259" key="10">
    <source>
        <dbReference type="PROSITE" id="PS50026"/>
    </source>
</evidence>
<gene>
    <name evidence="11" type="ORF">GPM918_LOCUS34954</name>
    <name evidence="12" type="ORF">SRO942_LOCUS35668</name>
</gene>
<evidence type="ECO:0000256" key="3">
    <source>
        <dbReference type="ARBA" id="ARBA00022692"/>
    </source>
</evidence>
<dbReference type="SUPFAM" id="SSF57196">
    <property type="entry name" value="EGF/Laminin"/>
    <property type="match status" value="2"/>
</dbReference>
<keyword evidence="4" id="KW-0677">Repeat</keyword>
<dbReference type="SMART" id="SM00192">
    <property type="entry name" value="LDLa"/>
    <property type="match status" value="5"/>
</dbReference>
<dbReference type="OrthoDB" id="8831087at2759"/>
<evidence type="ECO:0000313" key="12">
    <source>
        <dbReference type="EMBL" id="CAF4328805.1"/>
    </source>
</evidence>